<keyword evidence="2" id="KW-1003">Cell membrane</keyword>
<dbReference type="STRING" id="366533.SAMN05444339_101298"/>
<comment type="subcellular location">
    <subcellularLocation>
        <location evidence="1">Cell membrane</location>
        <topology evidence="1">Multi-pass membrane protein</topology>
    </subcellularLocation>
</comment>
<evidence type="ECO:0000313" key="9">
    <source>
        <dbReference type="EMBL" id="SHE41083.1"/>
    </source>
</evidence>
<evidence type="ECO:0000256" key="3">
    <source>
        <dbReference type="ARBA" id="ARBA00022692"/>
    </source>
</evidence>
<protein>
    <submittedName>
        <fullName evidence="9">Competence protein ComEC</fullName>
    </submittedName>
</protein>
<dbReference type="OrthoDB" id="9790149at2"/>
<dbReference type="EMBL" id="FQUE01000001">
    <property type="protein sequence ID" value="SHE41083.1"/>
    <property type="molecule type" value="Genomic_DNA"/>
</dbReference>
<organism evidence="9 10">
    <name type="scientific">Loktanella atrilutea</name>
    <dbReference type="NCBI Taxonomy" id="366533"/>
    <lineage>
        <taxon>Bacteria</taxon>
        <taxon>Pseudomonadati</taxon>
        <taxon>Pseudomonadota</taxon>
        <taxon>Alphaproteobacteria</taxon>
        <taxon>Rhodobacterales</taxon>
        <taxon>Roseobacteraceae</taxon>
        <taxon>Loktanella</taxon>
    </lineage>
</organism>
<feature type="transmembrane region" description="Helical" evidence="6">
    <location>
        <begin position="41"/>
        <end position="57"/>
    </location>
</feature>
<dbReference type="Pfam" id="PF13567">
    <property type="entry name" value="DUF4131"/>
    <property type="match status" value="1"/>
</dbReference>
<dbReference type="Proteomes" id="UP000183987">
    <property type="component" value="Unassembled WGS sequence"/>
</dbReference>
<dbReference type="InterPro" id="IPR052159">
    <property type="entry name" value="Competence_DNA_uptake"/>
</dbReference>
<keyword evidence="3 6" id="KW-0812">Transmembrane</keyword>
<dbReference type="InterPro" id="IPR025405">
    <property type="entry name" value="DUF4131"/>
</dbReference>
<evidence type="ECO:0000256" key="2">
    <source>
        <dbReference type="ARBA" id="ARBA00022475"/>
    </source>
</evidence>
<feature type="transmembrane region" description="Helical" evidence="6">
    <location>
        <begin position="492"/>
        <end position="509"/>
    </location>
</feature>
<evidence type="ECO:0000256" key="5">
    <source>
        <dbReference type="ARBA" id="ARBA00023136"/>
    </source>
</evidence>
<evidence type="ECO:0000256" key="1">
    <source>
        <dbReference type="ARBA" id="ARBA00004651"/>
    </source>
</evidence>
<evidence type="ECO:0000259" key="8">
    <source>
        <dbReference type="Pfam" id="PF13567"/>
    </source>
</evidence>
<feature type="transmembrane region" description="Helical" evidence="6">
    <location>
        <begin position="16"/>
        <end position="34"/>
    </location>
</feature>
<feature type="transmembrane region" description="Helical" evidence="6">
    <location>
        <begin position="397"/>
        <end position="417"/>
    </location>
</feature>
<feature type="domain" description="DUF4131" evidence="8">
    <location>
        <begin position="41"/>
        <end position="197"/>
    </location>
</feature>
<evidence type="ECO:0000256" key="6">
    <source>
        <dbReference type="SAM" id="Phobius"/>
    </source>
</evidence>
<evidence type="ECO:0000256" key="4">
    <source>
        <dbReference type="ARBA" id="ARBA00022989"/>
    </source>
</evidence>
<feature type="transmembrane region" description="Helical" evidence="6">
    <location>
        <begin position="366"/>
        <end position="385"/>
    </location>
</feature>
<proteinExistence type="predicted"/>
<dbReference type="PANTHER" id="PTHR30619">
    <property type="entry name" value="DNA INTERNALIZATION/COMPETENCE PROTEIN COMEC/REC2"/>
    <property type="match status" value="1"/>
</dbReference>
<dbReference type="NCBIfam" id="TIGR00360">
    <property type="entry name" value="ComEC_N-term"/>
    <property type="match status" value="1"/>
</dbReference>
<dbReference type="GO" id="GO:0005886">
    <property type="term" value="C:plasma membrane"/>
    <property type="evidence" value="ECO:0007669"/>
    <property type="project" value="UniProtKB-SubCell"/>
</dbReference>
<dbReference type="PANTHER" id="PTHR30619:SF1">
    <property type="entry name" value="RECOMBINATION PROTEIN 2"/>
    <property type="match status" value="1"/>
</dbReference>
<dbReference type="AlphaFoldDB" id="A0A1M4T9A7"/>
<feature type="domain" description="ComEC/Rec2-related protein" evidence="7">
    <location>
        <begin position="239"/>
        <end position="512"/>
    </location>
</feature>
<gene>
    <name evidence="9" type="ORF">SAMN05444339_101298</name>
</gene>
<keyword evidence="10" id="KW-1185">Reference proteome</keyword>
<feature type="transmembrane region" description="Helical" evidence="6">
    <location>
        <begin position="516"/>
        <end position="532"/>
    </location>
</feature>
<feature type="transmembrane region" description="Helical" evidence="6">
    <location>
        <begin position="460"/>
        <end position="480"/>
    </location>
</feature>
<sequence>MQAALRETLLAQRGGLIGWLPVCLGTGIGIYFALRSEPGAAIWGGLAAGALVGLALSRWVEVAWRPLLLGLALVCCGMLLARGEVLRMIQPVLGFRYYGPIEGRVVDIDRSASDAVRLTLDRVRLDRMAPDRTPRRVRVALHGADDARSVTDWRPGEVLMTTGHLSPPGGPAEPGGFDFRRYAFFEGLGAVGYTRTPVLRLHAATGGASLWVFTQRMRLSRAIQTQLPGEVGAFAAAVVTGDRSGMGRDSLNALRASNTAHLLAISGLHMGLLTGVVFAVIRVGLSLCPAVALRVAVKKIAAVVALLAGAAYLLLSGGNVATERAYIMVAVMLVAVLLDRRALTLRAVAMAATIVLVLHPDALTGPGFQMSFAATTALVVVFRLMRGMALGPRWMRPIAAVVVSSAVAGAATAPFAAAHFNQISHYGLIANLASVPLMGVLVMPAAVLAACLAPFGLEGAGFWLMGLGLRWILFVAQTVAGFDGALSHVKSPGAAVLPLLTLGLLWLILWCGRLRFAGLLAVAAALVLWVQTPRPQVLIADSGGLIGVLGLQGRVLSSDKGDSFVAGIWLENDGAPVPQDVAASRPGLVRDNRHVTATLGPFRILQLRGKVALASVAGCGGADILVTNQIDPVEDRGPAASVTMPAAAAQTMGRKADAGCEVFDAARLRQTGALALNLDPAGNLVITTAAGVTGTRLWSGPSRNRRIQAAAPFRITLRAAATDQ</sequence>
<feature type="transmembrane region" description="Helical" evidence="6">
    <location>
        <begin position="63"/>
        <end position="81"/>
    </location>
</feature>
<feature type="transmembrane region" description="Helical" evidence="6">
    <location>
        <begin position="343"/>
        <end position="360"/>
    </location>
</feature>
<name>A0A1M4T9A7_LOKAT</name>
<evidence type="ECO:0000313" key="10">
    <source>
        <dbReference type="Proteomes" id="UP000183987"/>
    </source>
</evidence>
<dbReference type="InterPro" id="IPR004477">
    <property type="entry name" value="ComEC_N"/>
</dbReference>
<feature type="transmembrane region" description="Helical" evidence="6">
    <location>
        <begin position="429"/>
        <end position="453"/>
    </location>
</feature>
<keyword evidence="4 6" id="KW-1133">Transmembrane helix</keyword>
<feature type="transmembrane region" description="Helical" evidence="6">
    <location>
        <begin position="297"/>
        <end position="315"/>
    </location>
</feature>
<keyword evidence="5 6" id="KW-0472">Membrane</keyword>
<feature type="transmembrane region" description="Helical" evidence="6">
    <location>
        <begin position="260"/>
        <end position="285"/>
    </location>
</feature>
<evidence type="ECO:0000259" key="7">
    <source>
        <dbReference type="Pfam" id="PF03772"/>
    </source>
</evidence>
<reference evidence="10" key="1">
    <citation type="submission" date="2016-11" db="EMBL/GenBank/DDBJ databases">
        <authorList>
            <person name="Varghese N."/>
            <person name="Submissions S."/>
        </authorList>
    </citation>
    <scope>NUCLEOTIDE SEQUENCE [LARGE SCALE GENOMIC DNA]</scope>
    <source>
        <strain evidence="10">DSM 29326</strain>
    </source>
</reference>
<accession>A0A1M4T9A7</accession>
<dbReference type="RefSeq" id="WP_072855424.1">
    <property type="nucleotide sequence ID" value="NZ_FQUE01000001.1"/>
</dbReference>
<dbReference type="Pfam" id="PF03772">
    <property type="entry name" value="Competence"/>
    <property type="match status" value="1"/>
</dbReference>